<evidence type="ECO:0000256" key="4">
    <source>
        <dbReference type="ARBA" id="ARBA00023163"/>
    </source>
</evidence>
<name>A0ABX0J8V3_9BACL</name>
<organism evidence="6 7">
    <name type="scientific">Paenibacillus agricola</name>
    <dbReference type="NCBI Taxonomy" id="2716264"/>
    <lineage>
        <taxon>Bacteria</taxon>
        <taxon>Bacillati</taxon>
        <taxon>Bacillota</taxon>
        <taxon>Bacilli</taxon>
        <taxon>Bacillales</taxon>
        <taxon>Paenibacillaceae</taxon>
        <taxon>Paenibacillus</taxon>
    </lineage>
</organism>
<dbReference type="Pfam" id="PF03466">
    <property type="entry name" value="LysR_substrate"/>
    <property type="match status" value="1"/>
</dbReference>
<keyword evidence="2" id="KW-0805">Transcription regulation</keyword>
<dbReference type="Gene3D" id="1.10.10.10">
    <property type="entry name" value="Winged helix-like DNA-binding domain superfamily/Winged helix DNA-binding domain"/>
    <property type="match status" value="1"/>
</dbReference>
<dbReference type="CDD" id="cd05466">
    <property type="entry name" value="PBP2_LTTR_substrate"/>
    <property type="match status" value="1"/>
</dbReference>
<comment type="caution">
    <text evidence="6">The sequence shown here is derived from an EMBL/GenBank/DDBJ whole genome shotgun (WGS) entry which is preliminary data.</text>
</comment>
<protein>
    <submittedName>
        <fullName evidence="6">LysR family transcriptional regulator</fullName>
    </submittedName>
</protein>
<accession>A0ABX0J8V3</accession>
<keyword evidence="4" id="KW-0804">Transcription</keyword>
<dbReference type="InterPro" id="IPR005119">
    <property type="entry name" value="LysR_subst-bd"/>
</dbReference>
<feature type="domain" description="HTH lysR-type" evidence="5">
    <location>
        <begin position="1"/>
        <end position="53"/>
    </location>
</feature>
<keyword evidence="7" id="KW-1185">Reference proteome</keyword>
<dbReference type="Pfam" id="PF00126">
    <property type="entry name" value="HTH_1"/>
    <property type="match status" value="1"/>
</dbReference>
<dbReference type="Gene3D" id="3.40.190.10">
    <property type="entry name" value="Periplasmic binding protein-like II"/>
    <property type="match status" value="2"/>
</dbReference>
<dbReference type="InterPro" id="IPR000847">
    <property type="entry name" value="LysR_HTH_N"/>
</dbReference>
<dbReference type="InterPro" id="IPR050950">
    <property type="entry name" value="HTH-type_LysR_regulators"/>
</dbReference>
<evidence type="ECO:0000256" key="2">
    <source>
        <dbReference type="ARBA" id="ARBA00023015"/>
    </source>
</evidence>
<dbReference type="SUPFAM" id="SSF46785">
    <property type="entry name" value="Winged helix' DNA-binding domain"/>
    <property type="match status" value="1"/>
</dbReference>
<evidence type="ECO:0000256" key="1">
    <source>
        <dbReference type="ARBA" id="ARBA00009437"/>
    </source>
</evidence>
<dbReference type="PANTHER" id="PTHR30419">
    <property type="entry name" value="HTH-TYPE TRANSCRIPTIONAL REGULATOR YBHD"/>
    <property type="match status" value="1"/>
</dbReference>
<evidence type="ECO:0000256" key="3">
    <source>
        <dbReference type="ARBA" id="ARBA00023125"/>
    </source>
</evidence>
<sequence length="298" mass="34641">METFIVLAECSSFTETAKRLFCSQPTISNHIQHLEELFKTTLFLRTGKSVQLTKQGEVLLEYAKQMTFLVEEAAIKIKKVSQQDSVLSVYVSNYIAGYFFSDILSHFHTEFPKQLLEIYTYCYDDLVRCLREGRTNVAFMPIYQEDEYIRSQYDITVLFEDDFPLILPIDHAWSSRKVLYCRDLHNETILLPQSPYLQQYITKQVEKQHVKVRFLQMSNFEMIKQAVKSKLGIAFLPYTTVINDIKHGGLQARSVSSLNLTRTNGFAVRKNTKLTPAETAFCQDVERYFLTSRNSLLL</sequence>
<dbReference type="PANTHER" id="PTHR30419:SF8">
    <property type="entry name" value="NITROGEN ASSIMILATION TRANSCRIPTIONAL ACTIVATOR-RELATED"/>
    <property type="match status" value="1"/>
</dbReference>
<keyword evidence="3" id="KW-0238">DNA-binding</keyword>
<gene>
    <name evidence="6" type="ORF">G9U52_12125</name>
</gene>
<evidence type="ECO:0000259" key="5">
    <source>
        <dbReference type="PROSITE" id="PS50931"/>
    </source>
</evidence>
<evidence type="ECO:0000313" key="6">
    <source>
        <dbReference type="EMBL" id="NHN30579.1"/>
    </source>
</evidence>
<dbReference type="SUPFAM" id="SSF53850">
    <property type="entry name" value="Periplasmic binding protein-like II"/>
    <property type="match status" value="1"/>
</dbReference>
<evidence type="ECO:0000313" key="7">
    <source>
        <dbReference type="Proteomes" id="UP001165962"/>
    </source>
</evidence>
<dbReference type="InterPro" id="IPR036390">
    <property type="entry name" value="WH_DNA-bd_sf"/>
</dbReference>
<reference evidence="6" key="1">
    <citation type="submission" date="2020-03" db="EMBL/GenBank/DDBJ databases">
        <title>Draft sequencing of Paenibacilllus sp. S3N08.</title>
        <authorList>
            <person name="Kim D.-U."/>
        </authorList>
    </citation>
    <scope>NUCLEOTIDE SEQUENCE</scope>
    <source>
        <strain evidence="6">S3N08</strain>
    </source>
</reference>
<proteinExistence type="inferred from homology"/>
<dbReference type="Proteomes" id="UP001165962">
    <property type="component" value="Unassembled WGS sequence"/>
</dbReference>
<dbReference type="PROSITE" id="PS50931">
    <property type="entry name" value="HTH_LYSR"/>
    <property type="match status" value="1"/>
</dbReference>
<dbReference type="PRINTS" id="PR00039">
    <property type="entry name" value="HTHLYSR"/>
</dbReference>
<dbReference type="EMBL" id="JAAOIW010000004">
    <property type="protein sequence ID" value="NHN30579.1"/>
    <property type="molecule type" value="Genomic_DNA"/>
</dbReference>
<dbReference type="InterPro" id="IPR036388">
    <property type="entry name" value="WH-like_DNA-bd_sf"/>
</dbReference>
<comment type="similarity">
    <text evidence="1">Belongs to the LysR transcriptional regulatory family.</text>
</comment>